<feature type="compositionally biased region" description="Basic and acidic residues" evidence="1">
    <location>
        <begin position="161"/>
        <end position="203"/>
    </location>
</feature>
<sequence>MHLQELSKALLQHSPAGTVPSDSSTFTSQLILTNCIESTRIIIQSLLHNRAPTSRRSSFGAGRLSIGSNISGDLSEAGVGRSIDARRARKVAHEQAVLLENRVSRLQKLEELYKKRIEQTTKQTNLIKQNKDRHQRDLIEKYKQKLKEREKVKSLARQNARKAEDRKRSVRDARLKCLMEKRQKVQEEKRKRDERKQQQREEEMNLVRQKRERIHSMGTSRQKLRVKRKQSFSTQLQQKYLENTEHVAFEAQLRQKLNERSDLMCDKELEMIERLKSLEAEQQKAVKELKHVLS</sequence>
<feature type="region of interest" description="Disordered" evidence="1">
    <location>
        <begin position="150"/>
        <end position="203"/>
    </location>
</feature>
<evidence type="ECO:0000313" key="2">
    <source>
        <dbReference type="EMBL" id="CAD9082069.1"/>
    </source>
</evidence>
<reference evidence="2" key="1">
    <citation type="submission" date="2021-01" db="EMBL/GenBank/DDBJ databases">
        <authorList>
            <person name="Corre E."/>
            <person name="Pelletier E."/>
            <person name="Niang G."/>
            <person name="Scheremetjew M."/>
            <person name="Finn R."/>
            <person name="Kale V."/>
            <person name="Holt S."/>
            <person name="Cochrane G."/>
            <person name="Meng A."/>
            <person name="Brown T."/>
            <person name="Cohen L."/>
        </authorList>
    </citation>
    <scope>NUCLEOTIDE SEQUENCE</scope>
    <source>
        <strain evidence="2">WS</strain>
    </source>
</reference>
<dbReference type="EMBL" id="HBGD01006399">
    <property type="protein sequence ID" value="CAD9082069.1"/>
    <property type="molecule type" value="Transcribed_RNA"/>
</dbReference>
<proteinExistence type="predicted"/>
<protein>
    <submittedName>
        <fullName evidence="2">Uncharacterized protein</fullName>
    </submittedName>
</protein>
<organism evidence="2">
    <name type="scientific">Percolomonas cosmopolitus</name>
    <dbReference type="NCBI Taxonomy" id="63605"/>
    <lineage>
        <taxon>Eukaryota</taxon>
        <taxon>Discoba</taxon>
        <taxon>Heterolobosea</taxon>
        <taxon>Tetramitia</taxon>
        <taxon>Eutetramitia</taxon>
        <taxon>Percolomonadidae</taxon>
        <taxon>Percolomonas</taxon>
    </lineage>
</organism>
<gene>
    <name evidence="2" type="ORF">PCOS0759_LOCUS5309</name>
</gene>
<evidence type="ECO:0000256" key="1">
    <source>
        <dbReference type="SAM" id="MobiDB-lite"/>
    </source>
</evidence>
<accession>A0A7S1KQI6</accession>
<dbReference type="AlphaFoldDB" id="A0A7S1KQI6"/>
<name>A0A7S1KQI6_9EUKA</name>